<sequence length="478" mass="55817">MQASLKEQTGYNVQYYFLFVAASSERANCILGADGTNYALTSCLQKGDDFLRAYANHVKRKQDNFATCDNYEEFRSCIMPLIEQCDSIRYRLNDTWLPMITLLTCACNGTKRCKETLQCFEDESNDMLVERCDAMYKFNLRQHTRDKCYFLQQNIKCKEALVRTGCGTEAGTFAFHVAMMFRRKRLEKMQCLISKDVHYDDFEYTTACPRSFKEKLSTCEDLYLTDDRLLFYEDNELVADARNKEVKKACRGFRKYRQCVRPIKHTCPLGTDVIYEYDSRLRTYLLKLDFICRAHRTDYLNHLQCYQDVLFNRTLLGCNPIWGDLKPWLNRVTSYEFYCQREDGDTKMLQRQIDKLWKCYTDVFKQNCGDVAGDVIGQLIAKAFEDPFYLRMQYRPHCSHHKRPKIPVARATNEQLITKTFRQSYVEEYNPTVATTPRTYKREAVRTRSDKSSSARTGSASAHASVALLSLLVVLSLC</sequence>
<dbReference type="EMBL" id="JAODUO010001287">
    <property type="protein sequence ID" value="KAK2167155.1"/>
    <property type="molecule type" value="Genomic_DNA"/>
</dbReference>
<organism evidence="1 2">
    <name type="scientific">Ridgeia piscesae</name>
    <name type="common">Tubeworm</name>
    <dbReference type="NCBI Taxonomy" id="27915"/>
    <lineage>
        <taxon>Eukaryota</taxon>
        <taxon>Metazoa</taxon>
        <taxon>Spiralia</taxon>
        <taxon>Lophotrochozoa</taxon>
        <taxon>Annelida</taxon>
        <taxon>Polychaeta</taxon>
        <taxon>Sedentaria</taxon>
        <taxon>Canalipalpata</taxon>
        <taxon>Sabellida</taxon>
        <taxon>Siboglinidae</taxon>
        <taxon>Ridgeia</taxon>
    </lineage>
</organism>
<proteinExistence type="predicted"/>
<reference evidence="1" key="1">
    <citation type="journal article" date="2023" name="Mol. Biol. Evol.">
        <title>Third-Generation Sequencing Reveals the Adaptive Role of the Epigenome in Three Deep-Sea Polychaetes.</title>
        <authorList>
            <person name="Perez M."/>
            <person name="Aroh O."/>
            <person name="Sun Y."/>
            <person name="Lan Y."/>
            <person name="Juniper S.K."/>
            <person name="Young C.R."/>
            <person name="Angers B."/>
            <person name="Qian P.Y."/>
        </authorList>
    </citation>
    <scope>NUCLEOTIDE SEQUENCE</scope>
    <source>
        <strain evidence="1">R07B-5</strain>
    </source>
</reference>
<gene>
    <name evidence="1" type="ORF">NP493_1287g00006</name>
</gene>
<evidence type="ECO:0000313" key="1">
    <source>
        <dbReference type="EMBL" id="KAK2167155.1"/>
    </source>
</evidence>
<dbReference type="Proteomes" id="UP001209878">
    <property type="component" value="Unassembled WGS sequence"/>
</dbReference>
<comment type="caution">
    <text evidence="1">The sequence shown here is derived from an EMBL/GenBank/DDBJ whole genome shotgun (WGS) entry which is preliminary data.</text>
</comment>
<name>A0AAD9NEL3_RIDPI</name>
<accession>A0AAD9NEL3</accession>
<dbReference type="AlphaFoldDB" id="A0AAD9NEL3"/>
<evidence type="ECO:0000313" key="2">
    <source>
        <dbReference type="Proteomes" id="UP001209878"/>
    </source>
</evidence>
<protein>
    <submittedName>
        <fullName evidence="1">Uncharacterized protein</fullName>
    </submittedName>
</protein>
<keyword evidence="2" id="KW-1185">Reference proteome</keyword>